<dbReference type="PANTHER" id="PTHR21060">
    <property type="entry name" value="ACETATE KINASE"/>
    <property type="match status" value="1"/>
</dbReference>
<keyword evidence="4 5" id="KW-0067">ATP-binding</keyword>
<organism evidence="6 7">
    <name type="scientific">Aspergillus kawachii</name>
    <name type="common">White koji mold</name>
    <name type="synonym">Aspergillus awamori var. kawachi</name>
    <dbReference type="NCBI Taxonomy" id="1069201"/>
    <lineage>
        <taxon>Eukaryota</taxon>
        <taxon>Fungi</taxon>
        <taxon>Dikarya</taxon>
        <taxon>Ascomycota</taxon>
        <taxon>Pezizomycotina</taxon>
        <taxon>Eurotiomycetes</taxon>
        <taxon>Eurotiomycetidae</taxon>
        <taxon>Eurotiales</taxon>
        <taxon>Aspergillaceae</taxon>
        <taxon>Aspergillus</taxon>
        <taxon>Aspergillus subgen. Circumdati</taxon>
    </lineage>
</organism>
<dbReference type="VEuPathDB" id="FungiDB:ASPFODRAFT_122616"/>
<sequence length="391" mass="43008">MARKSILSVNAGSSSVKLTFYTYEKTPKVIAAAQVSGITAPPAKLKYTSGDKQHKEELKESISTPQDAFKFLLQRCISDPELSEVASTDDLAYICHRVVHGGDYDKSVVITDETYHHLEKLEDLAPLHNYSALEIIRHCRKEIPSVRSITFFDSAFHQTLPEHVKTYPIDQKTARSNGLRKYGFHGISYSFILRSVAEFLNKPADKTNIIAMHIGSGASICAIKDGKSVDTTLVFHYTNDAGKLSPASTKEMHISTAEEILNKKSGWKALTGTTDFAQIAVENPPTREHKLAFDILVDRIAGYLGNYFVKLDGRVDAFVFAGGIGEKSALLRKAVMERCRCLGCAVDPGKNDKGAGDGETVVDISRGDDKGPKVLICQTDEQVRHTSFPPL</sequence>
<dbReference type="PIRSF" id="PIRSF000722">
    <property type="entry name" value="Acetate_prop_kin"/>
    <property type="match status" value="1"/>
</dbReference>
<feature type="binding site" evidence="5">
    <location>
        <position position="10"/>
    </location>
    <ligand>
        <name>Mg(2+)</name>
        <dbReference type="ChEBI" id="CHEBI:18420"/>
    </ligand>
</feature>
<proteinExistence type="inferred from homology"/>
<comment type="similarity">
    <text evidence="5">Belongs to the acetokinase family.</text>
</comment>
<dbReference type="EC" id="2.7.2.1" evidence="5"/>
<dbReference type="SUPFAM" id="SSF53067">
    <property type="entry name" value="Actin-like ATPase domain"/>
    <property type="match status" value="2"/>
</dbReference>
<feature type="binding site" evidence="5">
    <location>
        <position position="97"/>
    </location>
    <ligand>
        <name>substrate</name>
    </ligand>
</feature>
<feature type="binding site" evidence="5">
    <location>
        <position position="381"/>
    </location>
    <ligand>
        <name>Mg(2+)</name>
        <dbReference type="ChEBI" id="CHEBI:18420"/>
    </ligand>
</feature>
<dbReference type="PRINTS" id="PR00471">
    <property type="entry name" value="ACETATEKNASE"/>
</dbReference>
<feature type="active site" description="Proton donor/acceptor" evidence="5">
    <location>
        <position position="153"/>
    </location>
</feature>
<comment type="caution">
    <text evidence="5">Lacks conserved residue(s) required for the propagation of feature annotation.</text>
</comment>
<evidence type="ECO:0000256" key="5">
    <source>
        <dbReference type="HAMAP-Rule" id="MF_03131"/>
    </source>
</evidence>
<comment type="catalytic activity">
    <reaction evidence="5">
        <text>acetate + ATP = acetyl phosphate + ADP</text>
        <dbReference type="Rhea" id="RHEA:11352"/>
        <dbReference type="ChEBI" id="CHEBI:22191"/>
        <dbReference type="ChEBI" id="CHEBI:30089"/>
        <dbReference type="ChEBI" id="CHEBI:30616"/>
        <dbReference type="ChEBI" id="CHEBI:456216"/>
        <dbReference type="EC" id="2.7.2.1"/>
    </reaction>
</comment>
<gene>
    <name evidence="6" type="ORF">RIB2604_02104770</name>
</gene>
<dbReference type="PROSITE" id="PS01076">
    <property type="entry name" value="ACETATE_KINASE_2"/>
    <property type="match status" value="1"/>
</dbReference>
<dbReference type="PANTHER" id="PTHR21060:SF15">
    <property type="entry name" value="ACETATE KINASE-RELATED"/>
    <property type="match status" value="1"/>
</dbReference>
<keyword evidence="3 5" id="KW-0418">Kinase</keyword>
<evidence type="ECO:0000313" key="6">
    <source>
        <dbReference type="EMBL" id="GAT26794.1"/>
    </source>
</evidence>
<feature type="site" description="Transition state stabilizer" evidence="5">
    <location>
        <position position="185"/>
    </location>
</feature>
<dbReference type="GO" id="GO:0006083">
    <property type="term" value="P:acetate metabolic process"/>
    <property type="evidence" value="ECO:0007669"/>
    <property type="project" value="TreeGrafter"/>
</dbReference>
<reference evidence="7" key="2">
    <citation type="submission" date="2016-02" db="EMBL/GenBank/DDBJ databases">
        <title>Genome sequencing of Aspergillus luchuensis NBRC 4314.</title>
        <authorList>
            <person name="Yamada O."/>
        </authorList>
    </citation>
    <scope>NUCLEOTIDE SEQUENCE [LARGE SCALE GENOMIC DNA]</scope>
    <source>
        <strain evidence="7">RIB 2604</strain>
    </source>
</reference>
<dbReference type="GO" id="GO:0008776">
    <property type="term" value="F:acetate kinase activity"/>
    <property type="evidence" value="ECO:0007669"/>
    <property type="project" value="UniProtKB-UniRule"/>
</dbReference>
<comment type="caution">
    <text evidence="6">The sequence shown here is derived from an EMBL/GenBank/DDBJ whole genome shotgun (WGS) entry which is preliminary data.</text>
</comment>
<keyword evidence="5" id="KW-0460">Magnesium</keyword>
<comment type="pathway">
    <text evidence="5">Metabolic intermediate biosynthesis; acetyl-CoA biosynthesis; acetyl-CoA from acetate: step 1/2.</text>
</comment>
<dbReference type="PROSITE" id="PS01075">
    <property type="entry name" value="ACETATE_KINASE_1"/>
    <property type="match status" value="1"/>
</dbReference>
<evidence type="ECO:0000256" key="2">
    <source>
        <dbReference type="ARBA" id="ARBA00022741"/>
    </source>
</evidence>
<dbReference type="HAMAP" id="MF_00020">
    <property type="entry name" value="Acetate_kinase"/>
    <property type="match status" value="1"/>
</dbReference>
<evidence type="ECO:0000256" key="4">
    <source>
        <dbReference type="ARBA" id="ARBA00022840"/>
    </source>
</evidence>
<dbReference type="EMBL" id="BCWF01000021">
    <property type="protein sequence ID" value="GAT26794.1"/>
    <property type="molecule type" value="Genomic_DNA"/>
</dbReference>
<feature type="binding site" evidence="5">
    <location>
        <position position="17"/>
    </location>
    <ligand>
        <name>ATP</name>
        <dbReference type="ChEBI" id="CHEBI:30616"/>
    </ligand>
</feature>
<evidence type="ECO:0000313" key="7">
    <source>
        <dbReference type="Proteomes" id="UP000075230"/>
    </source>
</evidence>
<keyword evidence="2 5" id="KW-0547">Nucleotide-binding</keyword>
<dbReference type="GO" id="GO:0000287">
    <property type="term" value="F:magnesium ion binding"/>
    <property type="evidence" value="ECO:0007669"/>
    <property type="project" value="UniProtKB-UniRule"/>
</dbReference>
<dbReference type="Pfam" id="PF00871">
    <property type="entry name" value="Acetate_kinase"/>
    <property type="match status" value="1"/>
</dbReference>
<dbReference type="GO" id="GO:0005524">
    <property type="term" value="F:ATP binding"/>
    <property type="evidence" value="ECO:0007669"/>
    <property type="project" value="UniProtKB-KW"/>
</dbReference>
<feature type="binding site" evidence="5">
    <location>
        <begin position="213"/>
        <end position="217"/>
    </location>
    <ligand>
        <name>ATP</name>
        <dbReference type="ChEBI" id="CHEBI:30616"/>
    </ligand>
</feature>
<accession>A0A146FL43</accession>
<dbReference type="AlphaFoldDB" id="A0A146FL43"/>
<dbReference type="InterPro" id="IPR043129">
    <property type="entry name" value="ATPase_NBD"/>
</dbReference>
<dbReference type="UniPathway" id="UPA00340">
    <property type="reaction ID" value="UER00458"/>
</dbReference>
<reference evidence="6 7" key="1">
    <citation type="journal article" date="2016" name="DNA Res.">
        <title>Genome sequence of Aspergillus luchuensis NBRC 4314.</title>
        <authorList>
            <person name="Yamada O."/>
            <person name="Machida M."/>
            <person name="Hosoyama A."/>
            <person name="Goto M."/>
            <person name="Takahashi T."/>
            <person name="Futagami T."/>
            <person name="Yamagata Y."/>
            <person name="Takeuchi M."/>
            <person name="Kobayashi T."/>
            <person name="Koike H."/>
            <person name="Abe K."/>
            <person name="Asai K."/>
            <person name="Arita M."/>
            <person name="Fujita N."/>
            <person name="Fukuda K."/>
            <person name="Higa K."/>
            <person name="Horikawa H."/>
            <person name="Ishikawa T."/>
            <person name="Jinno K."/>
            <person name="Kato Y."/>
            <person name="Kirimura K."/>
            <person name="Mizutani O."/>
            <person name="Nakasone K."/>
            <person name="Sano M."/>
            <person name="Shiraishi Y."/>
            <person name="Tsukahara M."/>
            <person name="Gomi K."/>
        </authorList>
    </citation>
    <scope>NUCLEOTIDE SEQUENCE [LARGE SCALE GENOMIC DNA]</scope>
    <source>
        <strain evidence="6 7">RIB 2604</strain>
    </source>
</reference>
<protein>
    <recommendedName>
        <fullName evidence="5">Probable acetate kinase</fullName>
        <ecNumber evidence="5">2.7.2.1</ecNumber>
    </recommendedName>
    <alternativeName>
        <fullName evidence="5">Acetokinase</fullName>
    </alternativeName>
</protein>
<dbReference type="GO" id="GO:0006085">
    <property type="term" value="P:acetyl-CoA biosynthetic process"/>
    <property type="evidence" value="ECO:0007669"/>
    <property type="project" value="UniProtKB-UniRule"/>
</dbReference>
<comment type="cofactor">
    <cofactor evidence="5">
        <name>Mg(2+)</name>
        <dbReference type="ChEBI" id="CHEBI:18420"/>
    </cofactor>
</comment>
<keyword evidence="5" id="KW-0479">Metal-binding</keyword>
<evidence type="ECO:0000256" key="1">
    <source>
        <dbReference type="ARBA" id="ARBA00022679"/>
    </source>
</evidence>
<dbReference type="InterPro" id="IPR004372">
    <property type="entry name" value="Ac/propionate_kinase"/>
</dbReference>
<dbReference type="Gene3D" id="3.30.420.40">
    <property type="match status" value="2"/>
</dbReference>
<dbReference type="Proteomes" id="UP000075230">
    <property type="component" value="Unassembled WGS sequence"/>
</dbReference>
<dbReference type="InterPro" id="IPR000890">
    <property type="entry name" value="Aliphatic_acid_kin_short-chain"/>
</dbReference>
<dbReference type="InterPro" id="IPR023865">
    <property type="entry name" value="Aliphatic_acid_kinase_CS"/>
</dbReference>
<keyword evidence="1 5" id="KW-0808">Transferase</keyword>
<name>A0A146FL43_ASPKA</name>
<evidence type="ECO:0000256" key="3">
    <source>
        <dbReference type="ARBA" id="ARBA00022777"/>
    </source>
</evidence>